<keyword evidence="6" id="KW-1185">Reference proteome</keyword>
<evidence type="ECO:0000259" key="4">
    <source>
        <dbReference type="PROSITE" id="PS50112"/>
    </source>
</evidence>
<dbReference type="SUPFAM" id="SSF55785">
    <property type="entry name" value="PYP-like sensor domain (PAS domain)"/>
    <property type="match status" value="1"/>
</dbReference>
<evidence type="ECO:0000313" key="5">
    <source>
        <dbReference type="EMBL" id="GJE67077.1"/>
    </source>
</evidence>
<dbReference type="CDD" id="cd00130">
    <property type="entry name" value="PAS"/>
    <property type="match status" value="1"/>
</dbReference>
<protein>
    <recommendedName>
        <fullName evidence="4">PAS domain-containing protein</fullName>
    </recommendedName>
</protein>
<evidence type="ECO:0000313" key="6">
    <source>
        <dbReference type="Proteomes" id="UP001055039"/>
    </source>
</evidence>
<reference evidence="5" key="1">
    <citation type="journal article" date="2021" name="Front. Microbiol.">
        <title>Comprehensive Comparative Genomics and Phenotyping of Methylobacterium Species.</title>
        <authorList>
            <person name="Alessa O."/>
            <person name="Ogura Y."/>
            <person name="Fujitani Y."/>
            <person name="Takami H."/>
            <person name="Hayashi T."/>
            <person name="Sahin N."/>
            <person name="Tani A."/>
        </authorList>
    </citation>
    <scope>NUCLEOTIDE SEQUENCE</scope>
    <source>
        <strain evidence="5">NBRC 15686</strain>
    </source>
</reference>
<dbReference type="InterPro" id="IPR000014">
    <property type="entry name" value="PAS"/>
</dbReference>
<organism evidence="5 6">
    <name type="scientific">Methylorubrum aminovorans</name>
    <dbReference type="NCBI Taxonomy" id="269069"/>
    <lineage>
        <taxon>Bacteria</taxon>
        <taxon>Pseudomonadati</taxon>
        <taxon>Pseudomonadota</taxon>
        <taxon>Alphaproteobacteria</taxon>
        <taxon>Hyphomicrobiales</taxon>
        <taxon>Methylobacteriaceae</taxon>
        <taxon>Methylorubrum</taxon>
    </lineage>
</organism>
<reference evidence="5" key="2">
    <citation type="submission" date="2021-08" db="EMBL/GenBank/DDBJ databases">
        <authorList>
            <person name="Tani A."/>
            <person name="Ola A."/>
            <person name="Ogura Y."/>
            <person name="Katsura K."/>
            <person name="Hayashi T."/>
        </authorList>
    </citation>
    <scope>NUCLEOTIDE SEQUENCE</scope>
    <source>
        <strain evidence="5">NBRC 15686</strain>
    </source>
</reference>
<dbReference type="PANTHER" id="PTHR47429">
    <property type="entry name" value="PROTEIN TWIN LOV 1"/>
    <property type="match status" value="1"/>
</dbReference>
<keyword evidence="2" id="KW-0288">FMN</keyword>
<dbReference type="Gene3D" id="3.30.450.20">
    <property type="entry name" value="PAS domain"/>
    <property type="match status" value="1"/>
</dbReference>
<keyword evidence="3" id="KW-0157">Chromophore</keyword>
<evidence type="ECO:0000256" key="1">
    <source>
        <dbReference type="ARBA" id="ARBA00022630"/>
    </source>
</evidence>
<dbReference type="RefSeq" id="WP_166060239.1">
    <property type="nucleotide sequence ID" value="NZ_BAAADH010000035.1"/>
</dbReference>
<dbReference type="InterPro" id="IPR035965">
    <property type="entry name" value="PAS-like_dom_sf"/>
</dbReference>
<dbReference type="PROSITE" id="PS50112">
    <property type="entry name" value="PAS"/>
    <property type="match status" value="1"/>
</dbReference>
<evidence type="ECO:0000256" key="3">
    <source>
        <dbReference type="ARBA" id="ARBA00022991"/>
    </source>
</evidence>
<dbReference type="PANTHER" id="PTHR47429:SF2">
    <property type="entry name" value="PROTEIN TWIN LOV 1"/>
    <property type="match status" value="1"/>
</dbReference>
<feature type="domain" description="PAS" evidence="4">
    <location>
        <begin position="10"/>
        <end position="82"/>
    </location>
</feature>
<gene>
    <name evidence="5" type="ORF">LNAOJCKE_4302</name>
</gene>
<keyword evidence="1" id="KW-0285">Flavoprotein</keyword>
<dbReference type="NCBIfam" id="TIGR00229">
    <property type="entry name" value="sensory_box"/>
    <property type="match status" value="1"/>
</dbReference>
<dbReference type="EMBL" id="BPRC01000021">
    <property type="protein sequence ID" value="GJE67077.1"/>
    <property type="molecule type" value="Genomic_DNA"/>
</dbReference>
<comment type="caution">
    <text evidence="5">The sequence shown here is derived from an EMBL/GenBank/DDBJ whole genome shotgun (WGS) entry which is preliminary data.</text>
</comment>
<dbReference type="Pfam" id="PF13426">
    <property type="entry name" value="PAS_9"/>
    <property type="match status" value="1"/>
</dbReference>
<accession>A0ABQ4UJW3</accession>
<name>A0ABQ4UJW3_9HYPH</name>
<evidence type="ECO:0000256" key="2">
    <source>
        <dbReference type="ARBA" id="ARBA00022643"/>
    </source>
</evidence>
<dbReference type="Proteomes" id="UP001055039">
    <property type="component" value="Unassembled WGS sequence"/>
</dbReference>
<sequence length="190" mass="20577">MQSQSSSPNVPDALKRYFEQAHIALALAGVGADNPLLLVNEPFHKLTGYTAPEVVGRNCRLLQGDAENPEAREKIHTFLEGDGVNAVRTTILNVRKDGRPFVNLLYMSKLRALSGEVRFLFASQFDVSRSQPELLAAYDAELSRTLSRLRPSLAESGIVLEGSLKAIANTVATVAQAKLTLADLDGTGFP</sequence>
<proteinExistence type="predicted"/>